<dbReference type="Pfam" id="PF00462">
    <property type="entry name" value="Glutaredoxin"/>
    <property type="match status" value="1"/>
</dbReference>
<feature type="domain" description="Glutaredoxin" evidence="1">
    <location>
        <begin position="4"/>
        <end position="59"/>
    </location>
</feature>
<dbReference type="SUPFAM" id="SSF52833">
    <property type="entry name" value="Thioredoxin-like"/>
    <property type="match status" value="1"/>
</dbReference>
<dbReference type="RefSeq" id="WP_221031222.1">
    <property type="nucleotide sequence ID" value="NZ_CP139781.1"/>
</dbReference>
<dbReference type="InterPro" id="IPR002109">
    <property type="entry name" value="Glutaredoxin"/>
</dbReference>
<dbReference type="InterPro" id="IPR011767">
    <property type="entry name" value="GLR_AS"/>
</dbReference>
<dbReference type="InterPro" id="IPR036249">
    <property type="entry name" value="Thioredoxin-like_sf"/>
</dbReference>
<reference evidence="2 3" key="1">
    <citation type="submission" date="2021-08" db="EMBL/GenBank/DDBJ databases">
        <authorList>
            <person name="Zhang D."/>
            <person name="Zhang A."/>
            <person name="Wang L."/>
        </authorList>
    </citation>
    <scope>NUCLEOTIDE SEQUENCE [LARGE SCALE GENOMIC DNA]</scope>
    <source>
        <strain evidence="2 3">WL0086</strain>
    </source>
</reference>
<gene>
    <name evidence="2" type="ORF">K1X11_015870</name>
</gene>
<protein>
    <submittedName>
        <fullName evidence="2">Glutaredoxin family protein</fullName>
    </submittedName>
</protein>
<dbReference type="PROSITE" id="PS00195">
    <property type="entry name" value="GLUTAREDOXIN_1"/>
    <property type="match status" value="1"/>
</dbReference>
<dbReference type="Gene3D" id="3.40.30.10">
    <property type="entry name" value="Glutaredoxin"/>
    <property type="match status" value="1"/>
</dbReference>
<sequence length="83" mass="9073">MTPVLYTKSGCPWCAEARRVLDDAQVSYHERNVSGDPAAFEDMRRLSGQTFAPVLDWEGKILSDFGAVELVPFLVSCGIPLAA</sequence>
<accession>A0ABZ1C3J7</accession>
<dbReference type="EMBL" id="CP139781">
    <property type="protein sequence ID" value="WRQ86293.1"/>
    <property type="molecule type" value="Genomic_DNA"/>
</dbReference>
<name>A0ABZ1C3J7_9BACT</name>
<evidence type="ECO:0000313" key="3">
    <source>
        <dbReference type="Proteomes" id="UP000738431"/>
    </source>
</evidence>
<dbReference type="PROSITE" id="PS51354">
    <property type="entry name" value="GLUTAREDOXIN_2"/>
    <property type="match status" value="1"/>
</dbReference>
<evidence type="ECO:0000259" key="1">
    <source>
        <dbReference type="Pfam" id="PF00462"/>
    </source>
</evidence>
<proteinExistence type="predicted"/>
<dbReference type="CDD" id="cd02976">
    <property type="entry name" value="NrdH"/>
    <property type="match status" value="1"/>
</dbReference>
<evidence type="ECO:0000313" key="2">
    <source>
        <dbReference type="EMBL" id="WRQ86293.1"/>
    </source>
</evidence>
<reference evidence="2 3" key="2">
    <citation type="submission" date="2023-12" db="EMBL/GenBank/DDBJ databases">
        <title>Description of an unclassified Opitutus bacterium of Verrucomicrobiota.</title>
        <authorList>
            <person name="Zhang D.-F."/>
        </authorList>
    </citation>
    <scope>NUCLEOTIDE SEQUENCE [LARGE SCALE GENOMIC DNA]</scope>
    <source>
        <strain evidence="2 3">WL0086</strain>
    </source>
</reference>
<dbReference type="Proteomes" id="UP000738431">
    <property type="component" value="Chromosome"/>
</dbReference>
<keyword evidence="3" id="KW-1185">Reference proteome</keyword>
<organism evidence="2 3">
    <name type="scientific">Actomonas aquatica</name>
    <dbReference type="NCBI Taxonomy" id="2866162"/>
    <lineage>
        <taxon>Bacteria</taxon>
        <taxon>Pseudomonadati</taxon>
        <taxon>Verrucomicrobiota</taxon>
        <taxon>Opitutia</taxon>
        <taxon>Opitutales</taxon>
        <taxon>Opitutaceae</taxon>
        <taxon>Actomonas</taxon>
    </lineage>
</organism>